<dbReference type="InterPro" id="IPR028994">
    <property type="entry name" value="Integrin_alpha_N"/>
</dbReference>
<reference evidence="3 4" key="1">
    <citation type="journal article" date="2019" name="Int. J. Syst. Evol. Microbiol.">
        <title>The Global Catalogue of Microorganisms (GCM) 10K type strain sequencing project: providing services to taxonomists for standard genome sequencing and annotation.</title>
        <authorList>
            <consortium name="The Broad Institute Genomics Platform"/>
            <consortium name="The Broad Institute Genome Sequencing Center for Infectious Disease"/>
            <person name="Wu L."/>
            <person name="Ma J."/>
        </authorList>
    </citation>
    <scope>NUCLEOTIDE SEQUENCE [LARGE SCALE GENOMIC DNA]</scope>
    <source>
        <strain evidence="3 4">JCM 5067</strain>
    </source>
</reference>
<keyword evidence="4" id="KW-1185">Reference proteome</keyword>
<keyword evidence="1 2" id="KW-0732">Signal</keyword>
<evidence type="ECO:0000256" key="1">
    <source>
        <dbReference type="ARBA" id="ARBA00022729"/>
    </source>
</evidence>
<dbReference type="Pfam" id="PF13517">
    <property type="entry name" value="FG-GAP_3"/>
    <property type="match status" value="1"/>
</dbReference>
<feature type="signal peptide" evidence="2">
    <location>
        <begin position="1"/>
        <end position="34"/>
    </location>
</feature>
<dbReference type="Gene3D" id="2.115.10.10">
    <property type="entry name" value="Tachylectin 2"/>
    <property type="match status" value="1"/>
</dbReference>
<dbReference type="InterPro" id="IPR013517">
    <property type="entry name" value="FG-GAP"/>
</dbReference>
<dbReference type="SUPFAM" id="SSF69318">
    <property type="entry name" value="Integrin alpha N-terminal domain"/>
    <property type="match status" value="1"/>
</dbReference>
<feature type="chain" id="PRO_5046530296" description="VCBS repeat-containing protein" evidence="2">
    <location>
        <begin position="35"/>
        <end position="309"/>
    </location>
</feature>
<dbReference type="RefSeq" id="WP_344076332.1">
    <property type="nucleotide sequence ID" value="NZ_BAAACA010000034.1"/>
</dbReference>
<evidence type="ECO:0000313" key="4">
    <source>
        <dbReference type="Proteomes" id="UP001500668"/>
    </source>
</evidence>
<protein>
    <recommendedName>
        <fullName evidence="5">VCBS repeat-containing protein</fullName>
    </recommendedName>
</protein>
<proteinExistence type="predicted"/>
<organism evidence="3 4">
    <name type="scientific">Streptomyces crystallinus</name>
    <dbReference type="NCBI Taxonomy" id="68191"/>
    <lineage>
        <taxon>Bacteria</taxon>
        <taxon>Bacillati</taxon>
        <taxon>Actinomycetota</taxon>
        <taxon>Actinomycetes</taxon>
        <taxon>Kitasatosporales</taxon>
        <taxon>Streptomycetaceae</taxon>
        <taxon>Streptomyces</taxon>
    </lineage>
</organism>
<dbReference type="Proteomes" id="UP001500668">
    <property type="component" value="Unassembled WGS sequence"/>
</dbReference>
<evidence type="ECO:0000256" key="2">
    <source>
        <dbReference type="SAM" id="SignalP"/>
    </source>
</evidence>
<accession>A0ABN1GI84</accession>
<dbReference type="PANTHER" id="PTHR46580:SF4">
    <property type="entry name" value="ATP_GTP-BINDING PROTEIN"/>
    <property type="match status" value="1"/>
</dbReference>
<name>A0ABN1GI84_9ACTN</name>
<evidence type="ECO:0008006" key="5">
    <source>
        <dbReference type="Google" id="ProtNLM"/>
    </source>
</evidence>
<gene>
    <name evidence="3" type="ORF">GCM10010394_47330</name>
</gene>
<dbReference type="EMBL" id="BAAACA010000034">
    <property type="protein sequence ID" value="GAA0612050.1"/>
    <property type="molecule type" value="Genomic_DNA"/>
</dbReference>
<evidence type="ECO:0000313" key="3">
    <source>
        <dbReference type="EMBL" id="GAA0612050.1"/>
    </source>
</evidence>
<sequence length="309" mass="32804">MAKTTGRTRGRVAARLAAAAVTAALVGTAAPAFAADDHHPVRAWQFKTDTFKAPLAAAPQDEEFRLNAPVFPLLGVDRAGRGWAYGPDEKGGLSDRERVEDVDFSGLKHGALVDNDADNVPDGFWMADTQGSLFYGGDSSFRVGGGWNIYDKVLSPGNLGGAQAGDLLARDKSGTLYLYLGYGNGKLTSRYTVGGGWGQYTQIAGNGDLTGDGKADIVARDKAGTLWLYKGTGNHKAPFAQRTKIGGGWNTYNTLLSSGDVDLDGKSDLLARGNDGTLWLYKGTGNAAAPYKQRVKIGNGGWNTYRILF</sequence>
<comment type="caution">
    <text evidence="3">The sequence shown here is derived from an EMBL/GenBank/DDBJ whole genome shotgun (WGS) entry which is preliminary data.</text>
</comment>
<dbReference type="PANTHER" id="PTHR46580">
    <property type="entry name" value="SENSOR KINASE-RELATED"/>
    <property type="match status" value="1"/>
</dbReference>